<accession>A0A101JF19</accession>
<dbReference type="Proteomes" id="UP000053923">
    <property type="component" value="Unassembled WGS sequence"/>
</dbReference>
<evidence type="ECO:0000313" key="2">
    <source>
        <dbReference type="Proteomes" id="UP000053923"/>
    </source>
</evidence>
<reference evidence="2" key="1">
    <citation type="submission" date="2015-10" db="EMBL/GenBank/DDBJ databases">
        <authorList>
            <person name="Ju K.-S."/>
            <person name="Doroghazi J.R."/>
            <person name="Metcalf W.W."/>
        </authorList>
    </citation>
    <scope>NUCLEOTIDE SEQUENCE [LARGE SCALE GENOMIC DNA]</scope>
    <source>
        <strain evidence="2">NRRL 3151</strain>
    </source>
</reference>
<name>A0A101JF19_9ACTN</name>
<proteinExistence type="predicted"/>
<keyword evidence="2" id="KW-1185">Reference proteome</keyword>
<protein>
    <submittedName>
        <fullName evidence="1">Uncharacterized protein</fullName>
    </submittedName>
</protein>
<organism evidence="1 2">
    <name type="scientific">Streptomyces regalis</name>
    <dbReference type="NCBI Taxonomy" id="68262"/>
    <lineage>
        <taxon>Bacteria</taxon>
        <taxon>Bacillati</taxon>
        <taxon>Actinomycetota</taxon>
        <taxon>Actinomycetes</taxon>
        <taxon>Kitasatosporales</taxon>
        <taxon>Streptomycetaceae</taxon>
        <taxon>Streptomyces</taxon>
    </lineage>
</organism>
<gene>
    <name evidence="1" type="ORF">ADL12_34570</name>
</gene>
<dbReference type="AlphaFoldDB" id="A0A101JF19"/>
<evidence type="ECO:0000313" key="1">
    <source>
        <dbReference type="EMBL" id="KUL25663.1"/>
    </source>
</evidence>
<comment type="caution">
    <text evidence="1">The sequence shown here is derived from an EMBL/GenBank/DDBJ whole genome shotgun (WGS) entry which is preliminary data.</text>
</comment>
<dbReference type="EMBL" id="LLZG01000367">
    <property type="protein sequence ID" value="KUL25663.1"/>
    <property type="molecule type" value="Genomic_DNA"/>
</dbReference>
<sequence length="90" mass="9631">MLRALTEQAEQGDGRCVRLSLARTAAWLTNRIQPGPEGDVAYDGPDAWLAERDSALGRLRYALSPVSFAGGPVDWARPPGVRGADPAGWV</sequence>